<dbReference type="PIRSF" id="PIRSF037949">
    <property type="entry name" value="Transl_init_eIF-3_RNA-bind"/>
    <property type="match status" value="1"/>
</dbReference>
<dbReference type="InterPro" id="IPR017334">
    <property type="entry name" value="eIF3_g"/>
</dbReference>
<evidence type="ECO:0000256" key="1">
    <source>
        <dbReference type="ARBA" id="ARBA00022490"/>
    </source>
</evidence>
<dbReference type="Pfam" id="PF12353">
    <property type="entry name" value="eIF3g"/>
    <property type="match status" value="1"/>
</dbReference>
<evidence type="ECO:0000259" key="8">
    <source>
        <dbReference type="PROSITE" id="PS50102"/>
    </source>
</evidence>
<dbReference type="HAMAP" id="MF_03006">
    <property type="entry name" value="eIF3g"/>
    <property type="match status" value="1"/>
</dbReference>
<comment type="similarity">
    <text evidence="5">Belongs to the eIF-3 subunit G family.</text>
</comment>
<evidence type="ECO:0000256" key="4">
    <source>
        <dbReference type="ARBA" id="ARBA00022917"/>
    </source>
</evidence>
<dbReference type="CDD" id="cd12408">
    <property type="entry name" value="RRM_eIF3G_like"/>
    <property type="match status" value="1"/>
</dbReference>
<comment type="function">
    <text evidence="5">RNA-binding component of the eukaryotic translation initiation factor 3 (eIF-3) complex, which is involved in protein synthesis of a specialized repertoire of mRNAs and, together with other initiation factors, stimulates binding of mRNA and methionyl-tRNAi to the 40S ribosome. The eIF-3 complex specifically targets and initiates translation of a subset of mRNAs involved in cell proliferation. This subunit can bind 18S rRNA.</text>
</comment>
<keyword evidence="1 5" id="KW-0963">Cytoplasm</keyword>
<dbReference type="InterPro" id="IPR000504">
    <property type="entry name" value="RRM_dom"/>
</dbReference>
<evidence type="ECO:0000256" key="2">
    <source>
        <dbReference type="ARBA" id="ARBA00022540"/>
    </source>
</evidence>
<keyword evidence="3 6" id="KW-0694">RNA-binding</keyword>
<dbReference type="GO" id="GO:0003743">
    <property type="term" value="F:translation initiation factor activity"/>
    <property type="evidence" value="ECO:0007669"/>
    <property type="project" value="UniProtKB-UniRule"/>
</dbReference>
<name>A0AAN9TTA4_9HEMI</name>
<comment type="subcellular location">
    <subcellularLocation>
        <location evidence="5">Cytoplasm</location>
    </subcellularLocation>
</comment>
<comment type="subunit">
    <text evidence="5">Component of the eukaryotic translation initiation factor 3 (eIF-3) complex.</text>
</comment>
<dbReference type="SMART" id="SM00360">
    <property type="entry name" value="RRM"/>
    <property type="match status" value="1"/>
</dbReference>
<dbReference type="PANTHER" id="PTHR10352">
    <property type="entry name" value="EUKARYOTIC TRANSLATION INITIATION FACTOR 3 SUBUNIT G"/>
    <property type="match status" value="1"/>
</dbReference>
<dbReference type="AlphaFoldDB" id="A0AAN9TTA4"/>
<dbReference type="GO" id="GO:0001732">
    <property type="term" value="P:formation of cytoplasmic translation initiation complex"/>
    <property type="evidence" value="ECO:0007669"/>
    <property type="project" value="UniProtKB-UniRule"/>
</dbReference>
<feature type="region of interest" description="Disordered" evidence="7">
    <location>
        <begin position="1"/>
        <end position="25"/>
    </location>
</feature>
<dbReference type="Proteomes" id="UP001367676">
    <property type="component" value="Unassembled WGS sequence"/>
</dbReference>
<dbReference type="InterPro" id="IPR035979">
    <property type="entry name" value="RBD_domain_sf"/>
</dbReference>
<reference evidence="9 10" key="1">
    <citation type="submission" date="2024-03" db="EMBL/GenBank/DDBJ databases">
        <title>Adaptation during the transition from Ophiocordyceps entomopathogen to insect associate is accompanied by gene loss and intensified selection.</title>
        <authorList>
            <person name="Ward C.M."/>
            <person name="Onetto C.A."/>
            <person name="Borneman A.R."/>
        </authorList>
    </citation>
    <scope>NUCLEOTIDE SEQUENCE [LARGE SCALE GENOMIC DNA]</scope>
    <source>
        <strain evidence="9">AWRI1</strain>
        <tissue evidence="9">Single Adult Female</tissue>
    </source>
</reference>
<gene>
    <name evidence="9" type="ORF">V9T40_003506</name>
</gene>
<dbReference type="InterPro" id="IPR012677">
    <property type="entry name" value="Nucleotide-bd_a/b_plait_sf"/>
</dbReference>
<dbReference type="GO" id="GO:0005852">
    <property type="term" value="C:eukaryotic translation initiation factor 3 complex"/>
    <property type="evidence" value="ECO:0007669"/>
    <property type="project" value="UniProtKB-UniRule"/>
</dbReference>
<dbReference type="Gene3D" id="3.30.70.330">
    <property type="match status" value="1"/>
</dbReference>
<evidence type="ECO:0000256" key="7">
    <source>
        <dbReference type="SAM" id="MobiDB-lite"/>
    </source>
</evidence>
<dbReference type="PROSITE" id="PS50102">
    <property type="entry name" value="RRM"/>
    <property type="match status" value="1"/>
</dbReference>
<evidence type="ECO:0000313" key="10">
    <source>
        <dbReference type="Proteomes" id="UP001367676"/>
    </source>
</evidence>
<feature type="domain" description="RRM" evidence="8">
    <location>
        <begin position="192"/>
        <end position="270"/>
    </location>
</feature>
<evidence type="ECO:0000256" key="5">
    <source>
        <dbReference type="HAMAP-Rule" id="MF_03006"/>
    </source>
</evidence>
<evidence type="ECO:0000313" key="9">
    <source>
        <dbReference type="EMBL" id="KAK7603507.1"/>
    </source>
</evidence>
<dbReference type="InterPro" id="IPR034240">
    <property type="entry name" value="eIF3G_RRM"/>
</dbReference>
<dbReference type="InterPro" id="IPR024675">
    <property type="entry name" value="eIF3g_N"/>
</dbReference>
<evidence type="ECO:0000256" key="3">
    <source>
        <dbReference type="ARBA" id="ARBA00022884"/>
    </source>
</evidence>
<dbReference type="EMBL" id="JBBCAQ010000006">
    <property type="protein sequence ID" value="KAK7603507.1"/>
    <property type="molecule type" value="Genomic_DNA"/>
</dbReference>
<keyword evidence="2 5" id="KW-0396">Initiation factor</keyword>
<accession>A0AAN9TTA4</accession>
<protein>
    <recommendedName>
        <fullName evidence="5">Eukaryotic translation initiation factor 3 subunit G</fullName>
        <shortName evidence="5">eIF3g</shortName>
    </recommendedName>
    <alternativeName>
        <fullName evidence="5">Eukaryotic translation initiation factor 3 RNA-binding subunit</fullName>
        <shortName evidence="5">eIF-3 RNA-binding subunit</shortName>
    </alternativeName>
    <alternativeName>
        <fullName evidence="5">Eukaryotic translation initiation factor 3 subunit 4</fullName>
    </alternativeName>
</protein>
<dbReference type="GO" id="GO:0033290">
    <property type="term" value="C:eukaryotic 48S preinitiation complex"/>
    <property type="evidence" value="ECO:0007669"/>
    <property type="project" value="UniProtKB-UniRule"/>
</dbReference>
<dbReference type="SUPFAM" id="SSF54928">
    <property type="entry name" value="RNA-binding domain, RBD"/>
    <property type="match status" value="1"/>
</dbReference>
<dbReference type="GO" id="GO:0016282">
    <property type="term" value="C:eukaryotic 43S preinitiation complex"/>
    <property type="evidence" value="ECO:0007669"/>
    <property type="project" value="UniProtKB-UniRule"/>
</dbReference>
<organism evidence="9 10">
    <name type="scientific">Parthenolecanium corni</name>
    <dbReference type="NCBI Taxonomy" id="536013"/>
    <lineage>
        <taxon>Eukaryota</taxon>
        <taxon>Metazoa</taxon>
        <taxon>Ecdysozoa</taxon>
        <taxon>Arthropoda</taxon>
        <taxon>Hexapoda</taxon>
        <taxon>Insecta</taxon>
        <taxon>Pterygota</taxon>
        <taxon>Neoptera</taxon>
        <taxon>Paraneoptera</taxon>
        <taxon>Hemiptera</taxon>
        <taxon>Sternorrhyncha</taxon>
        <taxon>Coccoidea</taxon>
        <taxon>Coccidae</taxon>
        <taxon>Parthenolecanium</taxon>
    </lineage>
</organism>
<proteinExistence type="inferred from homology"/>
<sequence>MPALEPIESWAEEAEAEFEGKKHLPPTTEVIANGLKIVTSYRFNDDDKLEKIVRSYKIERRKVSKAVAARKLWKKYGESANDKPGPNPSNTFAGEEVYMQFISGKEDSDKPDENPFEKLKEQKGLVKCRSCNGDHWTLHCPYKDMMTKLKPEEKLPPASGGASGEQKYVPPSLRDGGGKRGEMSSNLRHDALAIRISNLSPNTSDHDLEELVKPFGAINKLYLAKEKTTGQCRGFAYIHFKSKEDARIAINKLNGYGYDHLILKVDWSKPNTTT</sequence>
<comment type="caution">
    <text evidence="9">The sequence shown here is derived from an EMBL/GenBank/DDBJ whole genome shotgun (WGS) entry which is preliminary data.</text>
</comment>
<feature type="region of interest" description="Disordered" evidence="7">
    <location>
        <begin position="152"/>
        <end position="182"/>
    </location>
</feature>
<dbReference type="GO" id="GO:0003723">
    <property type="term" value="F:RNA binding"/>
    <property type="evidence" value="ECO:0007669"/>
    <property type="project" value="UniProtKB-UniRule"/>
</dbReference>
<evidence type="ECO:0000256" key="6">
    <source>
        <dbReference type="PROSITE-ProRule" id="PRU00176"/>
    </source>
</evidence>
<dbReference type="Pfam" id="PF00076">
    <property type="entry name" value="RRM_1"/>
    <property type="match status" value="1"/>
</dbReference>
<keyword evidence="10" id="KW-1185">Reference proteome</keyword>
<dbReference type="CDD" id="cd12933">
    <property type="entry name" value="eIF3G"/>
    <property type="match status" value="1"/>
</dbReference>
<keyword evidence="4 5" id="KW-0648">Protein biosynthesis</keyword>